<evidence type="ECO:0000313" key="1">
    <source>
        <dbReference type="EMBL" id="SAL03608.1"/>
    </source>
</evidence>
<evidence type="ECO:0000313" key="2">
    <source>
        <dbReference type="Proteomes" id="UP000054903"/>
    </source>
</evidence>
<comment type="caution">
    <text evidence="1">The sequence shown here is derived from an EMBL/GenBank/DDBJ whole genome shotgun (WGS) entry which is preliminary data.</text>
</comment>
<gene>
    <name evidence="1" type="ORF">AWB77_06831</name>
</gene>
<reference evidence="1" key="1">
    <citation type="submission" date="2016-01" db="EMBL/GenBank/DDBJ databases">
        <authorList>
            <person name="Peeters C."/>
        </authorList>
    </citation>
    <scope>NUCLEOTIDE SEQUENCE</scope>
    <source>
        <strain evidence="1">LMG 29320</strain>
    </source>
</reference>
<dbReference type="Proteomes" id="UP000054903">
    <property type="component" value="Unassembled WGS sequence"/>
</dbReference>
<proteinExistence type="predicted"/>
<protein>
    <submittedName>
        <fullName evidence="1">Uncharacterized protein</fullName>
    </submittedName>
</protein>
<dbReference type="EMBL" id="FCNX02000033">
    <property type="protein sequence ID" value="SAL03608.1"/>
    <property type="molecule type" value="Genomic_DNA"/>
</dbReference>
<sequence>MRRFIGRAPLGANCRFNGTFNLPSVFHDEVANVSAEKFDLFVRDMMAPGNKEDASNDSRYTTAETLYLI</sequence>
<keyword evidence="2" id="KW-1185">Reference proteome</keyword>
<accession>A0A158E9S9</accession>
<name>A0A158E9S9_9BURK</name>
<organism evidence="1 2">
    <name type="scientific">Caballeronia fortuita</name>
    <dbReference type="NCBI Taxonomy" id="1777138"/>
    <lineage>
        <taxon>Bacteria</taxon>
        <taxon>Pseudomonadati</taxon>
        <taxon>Pseudomonadota</taxon>
        <taxon>Betaproteobacteria</taxon>
        <taxon>Burkholderiales</taxon>
        <taxon>Burkholderiaceae</taxon>
        <taxon>Caballeronia</taxon>
    </lineage>
</organism>
<dbReference type="AlphaFoldDB" id="A0A158E9S9"/>